<proteinExistence type="evidence at transcript level"/>
<sequence length="325" mass="38226">MMGVSRLMMRRDGFHLHLNPRCLSQIYFPDSLLSHSTHHHINLVSISQSHVGKAHPLKMDQMPRRYRNRRKTLRLATNTTLSSIIMRFCWLLVAIYLSCRAFFRRPLLCYCRRSVSDCVPSSSCNQLVIIGPQMKWRSRQLSFSSAKWYGDVIWIFDPGIIGAQIDNEGDLKKCFIQTLFHSTGSRQSIRIWWREIMLSLILRIYLDKFLPWISLSIKEVGESSVINFSLWGCLHGTRFRRWYSPFQKLSALAITKKDVISSSWRCFNGMRCNRWIATNNRFKVYWSFVKMMIAKHNDHVGLRKKTNKEDSGFDNLLACKAYQRK</sequence>
<keyword evidence="1" id="KW-1133">Transmembrane helix</keyword>
<evidence type="ECO:0000313" key="5">
    <source>
        <dbReference type="Proteomes" id="UP000006548"/>
    </source>
</evidence>
<dbReference type="AlphaFoldDB" id="Q56Y48"/>
<keyword evidence="1" id="KW-0472">Membrane</keyword>
<reference evidence="3" key="3">
    <citation type="submission" date="2011-02" db="EMBL/GenBank/DDBJ databases">
        <authorList>
            <consortium name="TAIR"/>
            <person name="Swarbreck D."/>
            <person name="Lamesch P."/>
            <person name="Wilks C."/>
            <person name="Huala E."/>
        </authorList>
    </citation>
    <scope>NUCLEOTIDE SEQUENCE</scope>
</reference>
<keyword evidence="1 3" id="KW-0812">Transmembrane</keyword>
<protein>
    <submittedName>
        <fullName evidence="3">Transmembrane protein</fullName>
    </submittedName>
</protein>
<feature type="transmembrane region" description="Helical" evidence="1">
    <location>
        <begin position="75"/>
        <end position="97"/>
    </location>
</feature>
<evidence type="ECO:0000313" key="2">
    <source>
        <dbReference type="Araport" id="AT1G31990"/>
    </source>
</evidence>
<dbReference type="PaxDb" id="3702-AT1G31990.1"/>
<dbReference type="Proteomes" id="UP000006548">
    <property type="component" value="Chromosome 1"/>
</dbReference>
<dbReference type="GeneID" id="840088"/>
<dbReference type="KEGG" id="ath:AT1G31990"/>
<dbReference type="DNASU" id="840088"/>
<reference evidence="3 5" key="1">
    <citation type="journal article" date="2000" name="Nature">
        <title>Sequence and analysis of chromosome 1 of the plant Arabidopsis thaliana.</title>
        <authorList>
            <person name="Theologis A."/>
            <person name="Ecker J.R."/>
            <person name="Palm C.J."/>
            <person name="Federspiel N.A."/>
            <person name="Kaul S."/>
            <person name="White O."/>
            <person name="Alonso J."/>
            <person name="Altafi H."/>
            <person name="Araujo R."/>
            <person name="Bowman C.L."/>
            <person name="Brooks S.Y."/>
            <person name="Buehler E."/>
            <person name="Chan A."/>
            <person name="Chao Q."/>
            <person name="Chen H."/>
            <person name="Cheuk R.F."/>
            <person name="Chin C.W."/>
            <person name="Chung M.K."/>
            <person name="Conn L."/>
            <person name="Conway A.B."/>
            <person name="Conway A.R."/>
            <person name="Creasy T.H."/>
            <person name="Dewar K."/>
            <person name="Dunn P."/>
            <person name="Etgu P."/>
            <person name="Feldblyum T.V."/>
            <person name="Feng J."/>
            <person name="Fong B."/>
            <person name="Fujii C.Y."/>
            <person name="Gill J.E."/>
            <person name="Goldsmith A.D."/>
            <person name="Haas B."/>
            <person name="Hansen N.F."/>
            <person name="Hughes B."/>
            <person name="Huizar L."/>
            <person name="Hunter J.L."/>
            <person name="Jenkins J."/>
            <person name="Johnson-Hopson C."/>
            <person name="Khan S."/>
            <person name="Khaykin E."/>
            <person name="Kim C.J."/>
            <person name="Koo H.L."/>
            <person name="Kremenetskaia I."/>
            <person name="Kurtz D.B."/>
            <person name="Kwan A."/>
            <person name="Lam B."/>
            <person name="Langin-Hooper S."/>
            <person name="Lee A."/>
            <person name="Lee J.M."/>
            <person name="Lenz C.A."/>
            <person name="Li J.H."/>
            <person name="Li Y."/>
            <person name="Lin X."/>
            <person name="Liu S.X."/>
            <person name="Liu Z.A."/>
            <person name="Luros J.S."/>
            <person name="Maiti R."/>
            <person name="Marziali A."/>
            <person name="Militscher J."/>
            <person name="Miranda M."/>
            <person name="Nguyen M."/>
            <person name="Nierman W.C."/>
            <person name="Osborne B.I."/>
            <person name="Pai G."/>
            <person name="Peterson J."/>
            <person name="Pham P.K."/>
            <person name="Rizzo M."/>
            <person name="Rooney T."/>
            <person name="Rowley D."/>
            <person name="Sakano H."/>
            <person name="Salzberg S.L."/>
            <person name="Schwartz J.R."/>
            <person name="Shinn P."/>
            <person name="Southwick A.M."/>
            <person name="Sun H."/>
            <person name="Tallon L.J."/>
            <person name="Tambunga G."/>
            <person name="Toriumi M.J."/>
            <person name="Town C.D."/>
            <person name="Utterback T."/>
            <person name="Van Aken S."/>
            <person name="Vaysberg M."/>
            <person name="Vysotskaia V.S."/>
            <person name="Walker M."/>
            <person name="Wu D."/>
            <person name="Yu G."/>
            <person name="Fraser C.M."/>
            <person name="Venter J.C."/>
            <person name="Davis R.W."/>
        </authorList>
    </citation>
    <scope>NUCLEOTIDE SEQUENCE [LARGE SCALE GENOMIC DNA]</scope>
    <source>
        <strain evidence="5">cv. Columbia</strain>
    </source>
</reference>
<evidence type="ECO:0000256" key="1">
    <source>
        <dbReference type="SAM" id="Phobius"/>
    </source>
</evidence>
<accession>Q56Y48</accession>
<gene>
    <name evidence="2 3" type="ordered locus">At1g31990</name>
</gene>
<dbReference type="HOGENOM" id="CLU_856179_0_0_1"/>
<name>Q56Y48_ARATH</name>
<dbReference type="EMBL" id="AK221475">
    <property type="protein sequence ID" value="BAD94614.1"/>
    <property type="molecule type" value="mRNA"/>
</dbReference>
<reference evidence="4" key="2">
    <citation type="submission" date="2005-03" db="EMBL/GenBank/DDBJ databases">
        <title>Large-scale analysis of RIKEN Arabidopsis full-length (RAFL) cDNAs.</title>
        <authorList>
            <person name="Totoki Y."/>
            <person name="Seki M."/>
            <person name="Ishida J."/>
            <person name="Nakajima M."/>
            <person name="Enju A."/>
            <person name="Kamiya A."/>
            <person name="Narusaka M."/>
            <person name="Shin-i T."/>
            <person name="Nakagawa M."/>
            <person name="Sakamoto N."/>
            <person name="Oishi K."/>
            <person name="Kohara Y."/>
            <person name="Kobayashi M."/>
            <person name="Toyoda A."/>
            <person name="Sakaki Y."/>
            <person name="Sakurai T."/>
            <person name="Iida K."/>
            <person name="Akiyama K."/>
            <person name="Satou M."/>
            <person name="Toyoda T."/>
            <person name="Konagaya A."/>
            <person name="Carninci P."/>
            <person name="Kawai J."/>
            <person name="Hayashizaki Y."/>
            <person name="Shinozaki K."/>
        </authorList>
    </citation>
    <scope>NUCLEOTIDE SEQUENCE</scope>
</reference>
<dbReference type="IntAct" id="Q56Y48">
    <property type="interactions" value="1"/>
</dbReference>
<dbReference type="RefSeq" id="NP_683342.2">
    <property type="nucleotide sequence ID" value="NM_148501.4"/>
</dbReference>
<reference evidence="3" key="4">
    <citation type="submission" date="2016-05" db="EMBL/GenBank/DDBJ databases">
        <authorList>
            <person name="Krishnakumar V."/>
            <person name="Cheng C.-Y."/>
            <person name="Chan A.P."/>
            <person name="Schobel S."/>
            <person name="Kim M."/>
            <person name="Ferlanti E.S."/>
            <person name="Belyaeva I."/>
            <person name="Rosen B.D."/>
            <person name="Micklem G."/>
            <person name="Miller J.R."/>
            <person name="Vaughn M."/>
            <person name="Town C.D."/>
        </authorList>
    </citation>
    <scope>NUCLEOTIDE SEQUENCE</scope>
</reference>
<dbReference type="TAIR" id="AT1G31990"/>
<organism evidence="4">
    <name type="scientific">Arabidopsis thaliana</name>
    <name type="common">Mouse-ear cress</name>
    <dbReference type="NCBI Taxonomy" id="3702"/>
    <lineage>
        <taxon>Eukaryota</taxon>
        <taxon>Viridiplantae</taxon>
        <taxon>Streptophyta</taxon>
        <taxon>Embryophyta</taxon>
        <taxon>Tracheophyta</taxon>
        <taxon>Spermatophyta</taxon>
        <taxon>Magnoliopsida</taxon>
        <taxon>eudicotyledons</taxon>
        <taxon>Gunneridae</taxon>
        <taxon>Pentapetalae</taxon>
        <taxon>rosids</taxon>
        <taxon>malvids</taxon>
        <taxon>Brassicales</taxon>
        <taxon>Brassicaceae</taxon>
        <taxon>Camelineae</taxon>
        <taxon>Arabidopsis</taxon>
    </lineage>
</organism>
<evidence type="ECO:0000313" key="3">
    <source>
        <dbReference type="EMBL" id="AEE31424.1"/>
    </source>
</evidence>
<evidence type="ECO:0000313" key="4">
    <source>
        <dbReference type="EMBL" id="BAD94614.1"/>
    </source>
</evidence>
<dbReference type="Araport" id="AT1G31990"/>
<reference evidence="5" key="5">
    <citation type="journal article" date="2017" name="Plant J.">
        <title>Araport11: a complete reannotation of the Arabidopsis thaliana reference genome.</title>
        <authorList>
            <person name="Cheng C.Y."/>
            <person name="Krishnakumar V."/>
            <person name="Chan A.P."/>
            <person name="Thibaud-Nissen F."/>
            <person name="Schobel S."/>
            <person name="Town C.D."/>
        </authorList>
    </citation>
    <scope>GENOME REANNOTATION</scope>
    <source>
        <strain evidence="5">cv. Columbia</strain>
    </source>
</reference>
<dbReference type="ExpressionAtlas" id="Q56Y48">
    <property type="expression patterns" value="baseline and differential"/>
</dbReference>
<keyword evidence="5" id="KW-1185">Reference proteome</keyword>
<dbReference type="EMBL" id="CP002684">
    <property type="protein sequence ID" value="AEE31424.1"/>
    <property type="molecule type" value="Genomic_DNA"/>
</dbReference>